<name>A0A482X0A9_LAOST</name>
<dbReference type="SMR" id="A0A482X0A9"/>
<evidence type="ECO:0000256" key="2">
    <source>
        <dbReference type="ARBA" id="ARBA00010289"/>
    </source>
</evidence>
<protein>
    <recommendedName>
        <fullName evidence="9">Mediator complex subunit Med12 LCEWAV-domain domain-containing protein</fullName>
    </recommendedName>
</protein>
<evidence type="ECO:0000313" key="11">
    <source>
        <dbReference type="Proteomes" id="UP000291343"/>
    </source>
</evidence>
<keyword evidence="11" id="KW-1185">Reference proteome</keyword>
<evidence type="ECO:0000256" key="6">
    <source>
        <dbReference type="ARBA" id="ARBA00023163"/>
    </source>
</evidence>
<proteinExistence type="inferred from homology"/>
<evidence type="ECO:0000256" key="8">
    <source>
        <dbReference type="SAM" id="MobiDB-lite"/>
    </source>
</evidence>
<evidence type="ECO:0000256" key="4">
    <source>
        <dbReference type="ARBA" id="ARBA00023015"/>
    </source>
</evidence>
<evidence type="ECO:0000256" key="7">
    <source>
        <dbReference type="ARBA" id="ARBA00023242"/>
    </source>
</evidence>
<comment type="similarity">
    <text evidence="2">Belongs to the Mediator complex subunit 12 family.</text>
</comment>
<evidence type="ECO:0000313" key="10">
    <source>
        <dbReference type="EMBL" id="RZF38881.1"/>
    </source>
</evidence>
<feature type="region of interest" description="Disordered" evidence="8">
    <location>
        <begin position="14"/>
        <end position="81"/>
    </location>
</feature>
<organism evidence="10 11">
    <name type="scientific">Laodelphax striatellus</name>
    <name type="common">Small brown planthopper</name>
    <name type="synonym">Delphax striatella</name>
    <dbReference type="NCBI Taxonomy" id="195883"/>
    <lineage>
        <taxon>Eukaryota</taxon>
        <taxon>Metazoa</taxon>
        <taxon>Ecdysozoa</taxon>
        <taxon>Arthropoda</taxon>
        <taxon>Hexapoda</taxon>
        <taxon>Insecta</taxon>
        <taxon>Pterygota</taxon>
        <taxon>Neoptera</taxon>
        <taxon>Paraneoptera</taxon>
        <taxon>Hemiptera</taxon>
        <taxon>Auchenorrhyncha</taxon>
        <taxon>Fulgoroidea</taxon>
        <taxon>Delphacidae</taxon>
        <taxon>Criomorphinae</taxon>
        <taxon>Laodelphax</taxon>
    </lineage>
</organism>
<accession>A0A482X0A9</accession>
<dbReference type="AlphaFoldDB" id="A0A482X0A9"/>
<keyword evidence="3" id="KW-0678">Repressor</keyword>
<dbReference type="Pfam" id="PF12145">
    <property type="entry name" value="Med12-LCEWAV"/>
    <property type="match status" value="1"/>
</dbReference>
<dbReference type="GO" id="GO:0005634">
    <property type="term" value="C:nucleus"/>
    <property type="evidence" value="ECO:0007669"/>
    <property type="project" value="UniProtKB-SubCell"/>
</dbReference>
<comment type="caution">
    <text evidence="10">The sequence shown here is derived from an EMBL/GenBank/DDBJ whole genome shotgun (WGS) entry which is preliminary data.</text>
</comment>
<dbReference type="EMBL" id="QKKF02021356">
    <property type="protein sequence ID" value="RZF38881.1"/>
    <property type="molecule type" value="Genomic_DNA"/>
</dbReference>
<keyword evidence="6" id="KW-0804">Transcription</keyword>
<keyword evidence="4" id="KW-0805">Transcription regulation</keyword>
<feature type="domain" description="Mediator complex subunit Med12 LCEWAV-domain" evidence="9">
    <location>
        <begin position="1"/>
        <end position="96"/>
    </location>
</feature>
<sequence length="98" mass="10314">MCTLIFQGRICCTVTNPTGPGGGGSTPHPASNKGADANPLDDDGGLFDLKPPPAAKMEAGDHSRGPPPAQDYDESKIDDDLEKLLQHIKEEQQNSMVG</sequence>
<dbReference type="STRING" id="195883.A0A482X0A9"/>
<keyword evidence="5" id="KW-0010">Activator</keyword>
<dbReference type="Proteomes" id="UP000291343">
    <property type="component" value="Unassembled WGS sequence"/>
</dbReference>
<gene>
    <name evidence="10" type="ORF">LSTR_LSTR006538</name>
</gene>
<comment type="subcellular location">
    <subcellularLocation>
        <location evidence="1">Nucleus</location>
    </subcellularLocation>
</comment>
<evidence type="ECO:0000256" key="3">
    <source>
        <dbReference type="ARBA" id="ARBA00022491"/>
    </source>
</evidence>
<dbReference type="InterPro" id="IPR021990">
    <property type="entry name" value="Mediator_Med12_LCEWAV"/>
</dbReference>
<dbReference type="InParanoid" id="A0A482X0A9"/>
<keyword evidence="7" id="KW-0539">Nucleus</keyword>
<reference evidence="10 11" key="1">
    <citation type="journal article" date="2017" name="Gigascience">
        <title>Genome sequence of the small brown planthopper, Laodelphax striatellus.</title>
        <authorList>
            <person name="Zhu J."/>
            <person name="Jiang F."/>
            <person name="Wang X."/>
            <person name="Yang P."/>
            <person name="Bao Y."/>
            <person name="Zhao W."/>
            <person name="Wang W."/>
            <person name="Lu H."/>
            <person name="Wang Q."/>
            <person name="Cui N."/>
            <person name="Li J."/>
            <person name="Chen X."/>
            <person name="Luo L."/>
            <person name="Yu J."/>
            <person name="Kang L."/>
            <person name="Cui F."/>
        </authorList>
    </citation>
    <scope>NUCLEOTIDE SEQUENCE [LARGE SCALE GENOMIC DNA]</scope>
    <source>
        <strain evidence="10">Lst14</strain>
    </source>
</reference>
<evidence type="ECO:0000256" key="5">
    <source>
        <dbReference type="ARBA" id="ARBA00023159"/>
    </source>
</evidence>
<evidence type="ECO:0000259" key="9">
    <source>
        <dbReference type="Pfam" id="PF12145"/>
    </source>
</evidence>
<evidence type="ECO:0000256" key="1">
    <source>
        <dbReference type="ARBA" id="ARBA00004123"/>
    </source>
</evidence>